<keyword evidence="1" id="KW-0812">Transmembrane</keyword>
<dbReference type="Proteomes" id="UP000249610">
    <property type="component" value="Unassembled WGS sequence"/>
</dbReference>
<keyword evidence="3" id="KW-1185">Reference proteome</keyword>
<reference evidence="2 3" key="1">
    <citation type="submission" date="2018-06" db="EMBL/GenBank/DDBJ databases">
        <title>Genomic Encyclopedia of Archaeal and Bacterial Type Strains, Phase II (KMG-II): from individual species to whole genera.</title>
        <authorList>
            <person name="Goeker M."/>
        </authorList>
    </citation>
    <scope>NUCLEOTIDE SEQUENCE [LARGE SCALE GENOMIC DNA]</scope>
    <source>
        <strain evidence="2 3">DSM 23446</strain>
    </source>
</reference>
<organism evidence="2 3">
    <name type="scientific">Algoriphagus yeomjeoni</name>
    <dbReference type="NCBI Taxonomy" id="291403"/>
    <lineage>
        <taxon>Bacteria</taxon>
        <taxon>Pseudomonadati</taxon>
        <taxon>Bacteroidota</taxon>
        <taxon>Cytophagia</taxon>
        <taxon>Cytophagales</taxon>
        <taxon>Cyclobacteriaceae</taxon>
        <taxon>Algoriphagus</taxon>
    </lineage>
</organism>
<evidence type="ECO:0000313" key="3">
    <source>
        <dbReference type="Proteomes" id="UP000249610"/>
    </source>
</evidence>
<name>A0A327P8Q3_9BACT</name>
<evidence type="ECO:0000313" key="2">
    <source>
        <dbReference type="EMBL" id="RAI88083.1"/>
    </source>
</evidence>
<evidence type="ECO:0000256" key="1">
    <source>
        <dbReference type="SAM" id="Phobius"/>
    </source>
</evidence>
<feature type="transmembrane region" description="Helical" evidence="1">
    <location>
        <begin position="31"/>
        <end position="53"/>
    </location>
</feature>
<dbReference type="AlphaFoldDB" id="A0A327P8Q3"/>
<dbReference type="EMBL" id="QLLK01000008">
    <property type="protein sequence ID" value="RAI88083.1"/>
    <property type="molecule type" value="Genomic_DNA"/>
</dbReference>
<keyword evidence="1" id="KW-1133">Transmembrane helix</keyword>
<dbReference type="OrthoDB" id="9860381at2"/>
<comment type="caution">
    <text evidence="2">The sequence shown here is derived from an EMBL/GenBank/DDBJ whole genome shotgun (WGS) entry which is preliminary data.</text>
</comment>
<keyword evidence="1" id="KW-0472">Membrane</keyword>
<sequence length="147" mass="16803">MRYLNGYSDWEDRRDREIALIESETRSLNVWFFRVFILFPIIVLVLIITNELLGNSYTAKGTVVGYSFSEGEWVGPPSMFSDHPSMMSSFTHYREDAYNVIVKMESGQTISFLCFSCKASSYKSGDSVDFIISEPLVGRAKYSEAEK</sequence>
<accession>A0A327P8Q3</accession>
<protein>
    <submittedName>
        <fullName evidence="2">Uncharacterized protein</fullName>
    </submittedName>
</protein>
<gene>
    <name evidence="2" type="ORF">LV83_03001</name>
</gene>
<dbReference type="RefSeq" id="WP_111612329.1">
    <property type="nucleotide sequence ID" value="NZ_QLLK01000008.1"/>
</dbReference>
<proteinExistence type="predicted"/>